<dbReference type="AlphaFoldDB" id="A0A1I7T6F5"/>
<reference evidence="4" key="1">
    <citation type="submission" date="2016-11" db="UniProtKB">
        <authorList>
            <consortium name="WormBaseParasite"/>
        </authorList>
    </citation>
    <scope>IDENTIFICATION</scope>
</reference>
<evidence type="ECO:0000313" key="4">
    <source>
        <dbReference type="WBParaSite" id="Csp11.Scaffold521.g2861.t1"/>
    </source>
</evidence>
<organism evidence="3 4">
    <name type="scientific">Caenorhabditis tropicalis</name>
    <dbReference type="NCBI Taxonomy" id="1561998"/>
    <lineage>
        <taxon>Eukaryota</taxon>
        <taxon>Metazoa</taxon>
        <taxon>Ecdysozoa</taxon>
        <taxon>Nematoda</taxon>
        <taxon>Chromadorea</taxon>
        <taxon>Rhabditida</taxon>
        <taxon>Rhabditina</taxon>
        <taxon>Rhabditomorpha</taxon>
        <taxon>Rhabditoidea</taxon>
        <taxon>Rhabditidae</taxon>
        <taxon>Peloderinae</taxon>
        <taxon>Caenorhabditis</taxon>
    </lineage>
</organism>
<sequence length="80" mass="8863">MKSLILFIFILTVCSASVIIPKASTGMGFRRNIPELPGRTNRIEPPISRQARSTRFEGRLLRGPPKTVKGSGKITRRGLN</sequence>
<feature type="region of interest" description="Disordered" evidence="1">
    <location>
        <begin position="36"/>
        <end position="80"/>
    </location>
</feature>
<evidence type="ECO:0000256" key="1">
    <source>
        <dbReference type="SAM" id="MobiDB-lite"/>
    </source>
</evidence>
<proteinExistence type="predicted"/>
<keyword evidence="3" id="KW-1185">Reference proteome</keyword>
<dbReference type="WBParaSite" id="Csp11.Scaffold521.g2861.t1">
    <property type="protein sequence ID" value="Csp11.Scaffold521.g2861.t1"/>
    <property type="gene ID" value="Csp11.Scaffold521.g2861"/>
</dbReference>
<evidence type="ECO:0000256" key="2">
    <source>
        <dbReference type="SAM" id="SignalP"/>
    </source>
</evidence>
<dbReference type="eggNOG" id="ENOG502TKGQ">
    <property type="taxonomic scope" value="Eukaryota"/>
</dbReference>
<protein>
    <submittedName>
        <fullName evidence="4">Uncharacterized protein</fullName>
    </submittedName>
</protein>
<keyword evidence="2" id="KW-0732">Signal</keyword>
<feature type="chain" id="PRO_5009307124" evidence="2">
    <location>
        <begin position="17"/>
        <end position="80"/>
    </location>
</feature>
<feature type="signal peptide" evidence="2">
    <location>
        <begin position="1"/>
        <end position="16"/>
    </location>
</feature>
<accession>A0A1I7T6F5</accession>
<dbReference type="Proteomes" id="UP000095282">
    <property type="component" value="Unplaced"/>
</dbReference>
<evidence type="ECO:0000313" key="3">
    <source>
        <dbReference type="Proteomes" id="UP000095282"/>
    </source>
</evidence>
<name>A0A1I7T6F5_9PELO</name>